<organism evidence="1 2">
    <name type="scientific">Eubacterium ventriosum ATCC 27560</name>
    <dbReference type="NCBI Taxonomy" id="411463"/>
    <lineage>
        <taxon>Bacteria</taxon>
        <taxon>Bacillati</taxon>
        <taxon>Bacillota</taxon>
        <taxon>Clostridia</taxon>
        <taxon>Eubacteriales</taxon>
        <taxon>Eubacteriaceae</taxon>
        <taxon>Eubacterium</taxon>
    </lineage>
</organism>
<reference evidence="1 2" key="1">
    <citation type="submission" date="2007-03" db="EMBL/GenBank/DDBJ databases">
        <authorList>
            <person name="Fulton L."/>
            <person name="Clifton S."/>
            <person name="Fulton B."/>
            <person name="Xu J."/>
            <person name="Minx P."/>
            <person name="Pepin K.H."/>
            <person name="Johnson M."/>
            <person name="Thiruvilangam P."/>
            <person name="Bhonagiri V."/>
            <person name="Nash W.E."/>
            <person name="Mardis E.R."/>
            <person name="Wilson R.K."/>
        </authorList>
    </citation>
    <scope>NUCLEOTIDE SEQUENCE [LARGE SCALE GENOMIC DNA]</scope>
    <source>
        <strain evidence="1 2">ATCC 27560</strain>
    </source>
</reference>
<dbReference type="AlphaFoldDB" id="A5Z9P2"/>
<accession>A5Z9P2</accession>
<dbReference type="eggNOG" id="COG1309">
    <property type="taxonomic scope" value="Bacteria"/>
</dbReference>
<evidence type="ECO:0000313" key="2">
    <source>
        <dbReference type="Proteomes" id="UP000006000"/>
    </source>
</evidence>
<name>A5Z9P2_9FIRM</name>
<sequence length="143" mass="17103">MFLETQESFHALDAKEQPSMMETYVSEGMKTILDYVYDNFEEFELLLDASYGTKFQNFVESLVEIETEYTYKYMEAINFQGEEGEVITEEFIHIMTRAMFESMFEVVRHKMPKEKALKYMMMLEKFHYGGWDTIMKFSNSVEK</sequence>
<comment type="caution">
    <text evidence="1">The sequence shown here is derived from an EMBL/GenBank/DDBJ whole genome shotgun (WGS) entry which is preliminary data.</text>
</comment>
<dbReference type="Proteomes" id="UP000006000">
    <property type="component" value="Unassembled WGS sequence"/>
</dbReference>
<evidence type="ECO:0000313" key="1">
    <source>
        <dbReference type="EMBL" id="EDM50486.1"/>
    </source>
</evidence>
<dbReference type="HOGENOM" id="CLU_1803267_0_0_9"/>
<reference evidence="1 2" key="2">
    <citation type="submission" date="2007-04" db="EMBL/GenBank/DDBJ databases">
        <title>Draft genome sequence of Eubacterium ventriosum (ATCC 27560).</title>
        <authorList>
            <person name="Sudarsanam P."/>
            <person name="Ley R."/>
            <person name="Guruge J."/>
            <person name="Turnbaugh P.J."/>
            <person name="Mahowald M."/>
            <person name="Liep D."/>
            <person name="Gordon J."/>
        </authorList>
    </citation>
    <scope>NUCLEOTIDE SEQUENCE [LARGE SCALE GENOMIC DNA]</scope>
    <source>
        <strain evidence="1 2">ATCC 27560</strain>
    </source>
</reference>
<protein>
    <submittedName>
        <fullName evidence="1">Conserved domain protein</fullName>
    </submittedName>
</protein>
<proteinExistence type="predicted"/>
<dbReference type="EMBL" id="AAVL02000037">
    <property type="protein sequence ID" value="EDM50486.1"/>
    <property type="molecule type" value="Genomic_DNA"/>
</dbReference>
<gene>
    <name evidence="1" type="ORF">EUBVEN_02438</name>
</gene>
<dbReference type="STRING" id="411463.EUBVEN_02438"/>